<gene>
    <name evidence="1" type="ORF">DWY20_02890</name>
</gene>
<proteinExistence type="predicted"/>
<sequence>MLEKVQAYDIKFIQKASPTSRDAFNFCRVYRFYTDPIPTCQRLKYIIRAEAHDKVFAIKFYAARDKKLDNKYNRILGVYDYISALRIFYTCASIIPKLMEDFPEYSYIVNGARTIDINKKIENESETQRFRVYRALATKIIGTDSFEHYQFKEISSYLLVKKQPNIDTEEEKNKIKQMFLDRYKIEDI</sequence>
<comment type="caution">
    <text evidence="1">The sequence shown here is derived from an EMBL/GenBank/DDBJ whole genome shotgun (WGS) entry which is preliminary data.</text>
</comment>
<accession>A0A412GVU6</accession>
<dbReference type="AlphaFoldDB" id="A0A412GVU6"/>
<protein>
    <submittedName>
        <fullName evidence="1">Uncharacterized protein</fullName>
    </submittedName>
</protein>
<keyword evidence="2" id="KW-1185">Reference proteome</keyword>
<dbReference type="Proteomes" id="UP000285864">
    <property type="component" value="Unassembled WGS sequence"/>
</dbReference>
<dbReference type="RefSeq" id="WP_118165700.1">
    <property type="nucleotide sequence ID" value="NZ_QRUU01000008.1"/>
</dbReference>
<dbReference type="EMBL" id="QRUU01000008">
    <property type="protein sequence ID" value="RGR99018.1"/>
    <property type="molecule type" value="Genomic_DNA"/>
</dbReference>
<name>A0A412GVU6_9BACT</name>
<reference evidence="1 2" key="1">
    <citation type="submission" date="2018-08" db="EMBL/GenBank/DDBJ databases">
        <title>A genome reference for cultivated species of the human gut microbiota.</title>
        <authorList>
            <person name="Zou Y."/>
            <person name="Xue W."/>
            <person name="Luo G."/>
        </authorList>
    </citation>
    <scope>NUCLEOTIDE SEQUENCE [LARGE SCALE GENOMIC DNA]</scope>
    <source>
        <strain evidence="1 2">AF24-2</strain>
    </source>
</reference>
<evidence type="ECO:0000313" key="1">
    <source>
        <dbReference type="EMBL" id="RGR99018.1"/>
    </source>
</evidence>
<evidence type="ECO:0000313" key="2">
    <source>
        <dbReference type="Proteomes" id="UP000285864"/>
    </source>
</evidence>
<organism evidence="1 2">
    <name type="scientific">Phocaeicola coprocola</name>
    <dbReference type="NCBI Taxonomy" id="310298"/>
    <lineage>
        <taxon>Bacteria</taxon>
        <taxon>Pseudomonadati</taxon>
        <taxon>Bacteroidota</taxon>
        <taxon>Bacteroidia</taxon>
        <taxon>Bacteroidales</taxon>
        <taxon>Bacteroidaceae</taxon>
        <taxon>Phocaeicola</taxon>
    </lineage>
</organism>